<dbReference type="Proteomes" id="UP000031807">
    <property type="component" value="Segment"/>
</dbReference>
<dbReference type="EMBL" id="KP063118">
    <property type="protein sequence ID" value="AJA41283.1"/>
    <property type="molecule type" value="Genomic_DNA"/>
</dbReference>
<evidence type="ECO:0000256" key="1">
    <source>
        <dbReference type="SAM" id="Phobius"/>
    </source>
</evidence>
<feature type="transmembrane region" description="Helical" evidence="1">
    <location>
        <begin position="15"/>
        <end position="36"/>
    </location>
</feature>
<protein>
    <submittedName>
        <fullName evidence="2">Putative lysis protein B</fullName>
    </submittedName>
</protein>
<name>A0A0B4SJS2_9CAUD</name>
<evidence type="ECO:0000313" key="2">
    <source>
        <dbReference type="EMBL" id="AJA41283.1"/>
    </source>
</evidence>
<dbReference type="RefSeq" id="YP_009199647.1">
    <property type="nucleotide sequence ID" value="NC_028812.1"/>
</dbReference>
<evidence type="ECO:0000313" key="3">
    <source>
        <dbReference type="Proteomes" id="UP000031807"/>
    </source>
</evidence>
<dbReference type="KEGG" id="vg:26626758"/>
<keyword evidence="1" id="KW-0472">Membrane</keyword>
<keyword evidence="1" id="KW-0812">Transmembrane</keyword>
<gene>
    <name evidence="2" type="ORF">pPM01_0034</name>
</gene>
<sequence length="104" mass="11574">MAGRDGGTGGVRIDLAINIPTILSLIAALCSGIMWVNNQFSNVRNDVLLISADVRVLEQRTTQAEREITDIKHNTAQQINQFRGEVREDLRDIKTSVQKLADKK</sequence>
<dbReference type="OrthoDB" id="16786at10239"/>
<proteinExistence type="predicted"/>
<keyword evidence="1" id="KW-1133">Transmembrane helix</keyword>
<dbReference type="GeneID" id="26626758"/>
<accession>A0A0B4SJS2</accession>
<reference evidence="2 3" key="1">
    <citation type="submission" date="2014-10" db="EMBL/GenBank/DDBJ databases">
        <title>Characterization of phage pPM_01 specific to Proteus mirabilis.</title>
        <authorList>
            <person name="Wirjon I.A."/>
            <person name="Mat Arip Y."/>
        </authorList>
    </citation>
    <scope>NUCLEOTIDE SEQUENCE [LARGE SCALE GENOMIC DNA]</scope>
</reference>
<organism evidence="2 3">
    <name type="scientific">Proteus phage pPM_01</name>
    <dbReference type="NCBI Taxonomy" id="1567485"/>
    <lineage>
        <taxon>Viruses</taxon>
        <taxon>Duplodnaviria</taxon>
        <taxon>Heunggongvirae</taxon>
        <taxon>Uroviricota</taxon>
        <taxon>Caudoviricetes</taxon>
        <taxon>Casjensviridae</taxon>
        <taxon>Lavrentievavirus</taxon>
        <taxon>Lavrentievavirus pPM01</taxon>
    </lineage>
</organism>
<keyword evidence="3" id="KW-1185">Reference proteome</keyword>